<evidence type="ECO:0000256" key="3">
    <source>
        <dbReference type="ARBA" id="ARBA00023155"/>
    </source>
</evidence>
<dbReference type="SUPFAM" id="SSF46689">
    <property type="entry name" value="Homeodomain-like"/>
    <property type="match status" value="1"/>
</dbReference>
<dbReference type="SMART" id="SM00389">
    <property type="entry name" value="HOX"/>
    <property type="match status" value="1"/>
</dbReference>
<organism evidence="9 10">
    <name type="scientific">Caenorhabditis briggsae</name>
    <dbReference type="NCBI Taxonomy" id="6238"/>
    <lineage>
        <taxon>Eukaryota</taxon>
        <taxon>Metazoa</taxon>
        <taxon>Ecdysozoa</taxon>
        <taxon>Nematoda</taxon>
        <taxon>Chromadorea</taxon>
        <taxon>Rhabditida</taxon>
        <taxon>Rhabditina</taxon>
        <taxon>Rhabditomorpha</taxon>
        <taxon>Rhabditoidea</taxon>
        <taxon>Rhabditidae</taxon>
        <taxon>Peloderinae</taxon>
        <taxon>Caenorhabditis</taxon>
    </lineage>
</organism>
<dbReference type="InterPro" id="IPR050460">
    <property type="entry name" value="Distal-less_Homeobox_TF"/>
</dbReference>
<dbReference type="InterPro" id="IPR009057">
    <property type="entry name" value="Homeodomain-like_sf"/>
</dbReference>
<evidence type="ECO:0000259" key="8">
    <source>
        <dbReference type="PROSITE" id="PS50071"/>
    </source>
</evidence>
<dbReference type="Pfam" id="PF00046">
    <property type="entry name" value="Homeodomain"/>
    <property type="match status" value="1"/>
</dbReference>
<feature type="domain" description="Homeobox" evidence="8">
    <location>
        <begin position="85"/>
        <end position="145"/>
    </location>
</feature>
<dbReference type="PANTHER" id="PTHR24327">
    <property type="entry name" value="HOMEOBOX PROTEIN"/>
    <property type="match status" value="1"/>
</dbReference>
<gene>
    <name evidence="9" type="ORF">L5515_010409</name>
</gene>
<evidence type="ECO:0000256" key="1">
    <source>
        <dbReference type="ARBA" id="ARBA00004123"/>
    </source>
</evidence>
<dbReference type="PROSITE" id="PS50071">
    <property type="entry name" value="HOMEOBOX_2"/>
    <property type="match status" value="1"/>
</dbReference>
<dbReference type="GO" id="GO:0005634">
    <property type="term" value="C:nucleus"/>
    <property type="evidence" value="ECO:0007669"/>
    <property type="project" value="UniProtKB-SubCell"/>
</dbReference>
<dbReference type="Proteomes" id="UP000829354">
    <property type="component" value="Chromosome IV"/>
</dbReference>
<dbReference type="CDD" id="cd00086">
    <property type="entry name" value="homeodomain"/>
    <property type="match status" value="1"/>
</dbReference>
<keyword evidence="10" id="KW-1185">Reference proteome</keyword>
<feature type="region of interest" description="Disordered" evidence="7">
    <location>
        <begin position="1"/>
        <end position="41"/>
    </location>
</feature>
<keyword evidence="3 5" id="KW-0371">Homeobox</keyword>
<comment type="subcellular location">
    <subcellularLocation>
        <location evidence="1 5 6">Nucleus</location>
    </subcellularLocation>
</comment>
<evidence type="ECO:0000256" key="5">
    <source>
        <dbReference type="PROSITE-ProRule" id="PRU00108"/>
    </source>
</evidence>
<sequence>MDLGIQSQNGSSQAYQHQGPRPAGQGYFESAQDDQNQQPDHYYHRSLFLEQMRSFQQAPAMPQLAVYNPYDPQHPYVIPPTPSLPVTPTPRTTFTDSQNKILEKRFQTNNLIRQKERRELGEEIGLSEMQIKNWFKNRKRKIKNKMKKIRKQEQS</sequence>
<keyword evidence="2 5" id="KW-0238">DNA-binding</keyword>
<dbReference type="PANTHER" id="PTHR24327:SF84">
    <property type="entry name" value="HOMEOBOX PROTEIN CEH-51"/>
    <property type="match status" value="1"/>
</dbReference>
<evidence type="ECO:0000256" key="7">
    <source>
        <dbReference type="SAM" id="MobiDB-lite"/>
    </source>
</evidence>
<feature type="compositionally biased region" description="Polar residues" evidence="7">
    <location>
        <begin position="1"/>
        <end position="16"/>
    </location>
</feature>
<feature type="DNA-binding region" description="Homeobox" evidence="5">
    <location>
        <begin position="87"/>
        <end position="146"/>
    </location>
</feature>
<evidence type="ECO:0000313" key="10">
    <source>
        <dbReference type="Proteomes" id="UP000829354"/>
    </source>
</evidence>
<dbReference type="GO" id="GO:0003677">
    <property type="term" value="F:DNA binding"/>
    <property type="evidence" value="ECO:0007669"/>
    <property type="project" value="UniProtKB-UniRule"/>
</dbReference>
<evidence type="ECO:0000256" key="2">
    <source>
        <dbReference type="ARBA" id="ARBA00023125"/>
    </source>
</evidence>
<protein>
    <recommendedName>
        <fullName evidence="8">Homeobox domain-containing protein</fullName>
    </recommendedName>
</protein>
<name>A0AAE9ER56_CAEBR</name>
<proteinExistence type="predicted"/>
<evidence type="ECO:0000313" key="9">
    <source>
        <dbReference type="EMBL" id="UMM26899.1"/>
    </source>
</evidence>
<dbReference type="AlphaFoldDB" id="A0AAE9ER56"/>
<dbReference type="Gene3D" id="1.10.10.60">
    <property type="entry name" value="Homeodomain-like"/>
    <property type="match status" value="1"/>
</dbReference>
<reference evidence="9 10" key="1">
    <citation type="submission" date="2022-04" db="EMBL/GenBank/DDBJ databases">
        <title>Chromosome-level reference genomes for two strains of Caenorhabditis briggsae: an improved platform for comparative genomics.</title>
        <authorList>
            <person name="Stevens L."/>
            <person name="Andersen E."/>
        </authorList>
    </citation>
    <scope>NUCLEOTIDE SEQUENCE [LARGE SCALE GENOMIC DNA]</scope>
    <source>
        <strain evidence="9">VX34</strain>
        <tissue evidence="9">Whole-organism</tissue>
    </source>
</reference>
<dbReference type="EMBL" id="CP092623">
    <property type="protein sequence ID" value="UMM26899.1"/>
    <property type="molecule type" value="Genomic_DNA"/>
</dbReference>
<dbReference type="InterPro" id="IPR001356">
    <property type="entry name" value="HD"/>
</dbReference>
<accession>A0AAE9ER56</accession>
<keyword evidence="4 5" id="KW-0539">Nucleus</keyword>
<evidence type="ECO:0000256" key="6">
    <source>
        <dbReference type="RuleBase" id="RU000682"/>
    </source>
</evidence>
<evidence type="ECO:0000256" key="4">
    <source>
        <dbReference type="ARBA" id="ARBA00023242"/>
    </source>
</evidence>